<protein>
    <recommendedName>
        <fullName evidence="4">DUF2157 domain-containing protein</fullName>
    </recommendedName>
</protein>
<feature type="transmembrane region" description="Helical" evidence="1">
    <location>
        <begin position="87"/>
        <end position="103"/>
    </location>
</feature>
<reference evidence="2 3" key="1">
    <citation type="submission" date="2015-12" db="EMBL/GenBank/DDBJ databases">
        <authorList>
            <person name="Shamseldin A."/>
            <person name="Moawad H."/>
            <person name="Abd El-Rahim W.M."/>
            <person name="Sadowsky M.J."/>
        </authorList>
    </citation>
    <scope>NUCLEOTIDE SEQUENCE [LARGE SCALE GENOMIC DNA]</scope>
    <source>
        <strain evidence="2 3">JC234</strain>
    </source>
</reference>
<feature type="transmembrane region" description="Helical" evidence="1">
    <location>
        <begin position="115"/>
        <end position="133"/>
    </location>
</feature>
<keyword evidence="1" id="KW-0812">Transmembrane</keyword>
<feature type="transmembrane region" description="Helical" evidence="1">
    <location>
        <begin position="345"/>
        <end position="363"/>
    </location>
</feature>
<keyword evidence="3" id="KW-1185">Reference proteome</keyword>
<dbReference type="RefSeq" id="WP_066179320.1">
    <property type="nucleotide sequence ID" value="NZ_LQZT01000017.1"/>
</dbReference>
<feature type="transmembrane region" description="Helical" evidence="1">
    <location>
        <begin position="290"/>
        <end position="309"/>
    </location>
</feature>
<dbReference type="OrthoDB" id="9770600at2"/>
<dbReference type="STRING" id="1480615.AWJ14_15550"/>
<accession>A0A1C1YV22</accession>
<feature type="transmembrane region" description="Helical" evidence="1">
    <location>
        <begin position="181"/>
        <end position="201"/>
    </location>
</feature>
<feature type="transmembrane region" description="Helical" evidence="1">
    <location>
        <begin position="257"/>
        <end position="278"/>
    </location>
</feature>
<feature type="transmembrane region" description="Helical" evidence="1">
    <location>
        <begin position="316"/>
        <end position="333"/>
    </location>
</feature>
<dbReference type="EMBL" id="LQZT01000017">
    <property type="protein sequence ID" value="OCW57325.1"/>
    <property type="molecule type" value="Genomic_DNA"/>
</dbReference>
<keyword evidence="1" id="KW-1133">Transmembrane helix</keyword>
<feature type="transmembrane region" description="Helical" evidence="1">
    <location>
        <begin position="153"/>
        <end position="174"/>
    </location>
</feature>
<proteinExistence type="predicted"/>
<feature type="transmembrane region" description="Helical" evidence="1">
    <location>
        <begin position="221"/>
        <end position="245"/>
    </location>
</feature>
<dbReference type="AlphaFoldDB" id="A0A1C1YV22"/>
<organism evidence="2 3">
    <name type="scientific">Hoeflea olei</name>
    <dbReference type="NCBI Taxonomy" id="1480615"/>
    <lineage>
        <taxon>Bacteria</taxon>
        <taxon>Pseudomonadati</taxon>
        <taxon>Pseudomonadota</taxon>
        <taxon>Alphaproteobacteria</taxon>
        <taxon>Hyphomicrobiales</taxon>
        <taxon>Rhizobiaceae</taxon>
        <taxon>Hoeflea</taxon>
    </lineage>
</organism>
<keyword evidence="1" id="KW-0472">Membrane</keyword>
<evidence type="ECO:0008006" key="4">
    <source>
        <dbReference type="Google" id="ProtNLM"/>
    </source>
</evidence>
<comment type="caution">
    <text evidence="2">The sequence shown here is derived from an EMBL/GenBank/DDBJ whole genome shotgun (WGS) entry which is preliminary data.</text>
</comment>
<evidence type="ECO:0000256" key="1">
    <source>
        <dbReference type="SAM" id="Phobius"/>
    </source>
</evidence>
<feature type="transmembrane region" description="Helical" evidence="1">
    <location>
        <begin position="60"/>
        <end position="81"/>
    </location>
</feature>
<sequence length="388" mass="40893">MIDDETLARAVRQGILEPGQRDALIALARGGAGSGPLPEDESPSLSVDDQMRLVGGGNDIFVTVGIVLLFSGALFALRAVFPPDSLAIAPVLALASWIVAEIVTRQKRMRLSSTLLALAFSGAVLSMLVTFIARSFELPQTLNAFSLLALRAQAWPIGLTLGGGMIAAAALYFLRFKVPVLAAVAAIAATGLAFLGAVVLYHDRLVSGATAAPAPEQLAEVLSNALAVPLVCGLAIFAVAVMLDLRDRERQTVWSDCAFWLHVVSAPLLVHPLFILATGQEVLSGRIEPGVTAGVLLALMMVMFVLVALAIDRRSLLAPTLAYFGSVGIYYLVNGAANSTGIPPFALILIVVGAVVILFGAGWQRIRRLIIRPILPTSVLNRLPPIKA</sequence>
<dbReference type="Proteomes" id="UP000094795">
    <property type="component" value="Unassembled WGS sequence"/>
</dbReference>
<evidence type="ECO:0000313" key="3">
    <source>
        <dbReference type="Proteomes" id="UP000094795"/>
    </source>
</evidence>
<evidence type="ECO:0000313" key="2">
    <source>
        <dbReference type="EMBL" id="OCW57325.1"/>
    </source>
</evidence>
<gene>
    <name evidence="2" type="ORF">AWJ14_15550</name>
</gene>
<name>A0A1C1YV22_9HYPH</name>